<dbReference type="EMBL" id="QZBN01000016">
    <property type="protein sequence ID" value="THZ53524.1"/>
    <property type="molecule type" value="Genomic_DNA"/>
</dbReference>
<dbReference type="Pfam" id="PF26118">
    <property type="entry name" value="DUF8035"/>
    <property type="match status" value="1"/>
</dbReference>
<dbReference type="InterPro" id="IPR036291">
    <property type="entry name" value="NAD(P)-bd_dom_sf"/>
</dbReference>
<dbReference type="CDD" id="cd05233">
    <property type="entry name" value="SDR_c"/>
    <property type="match status" value="1"/>
</dbReference>
<dbReference type="Proteomes" id="UP000310121">
    <property type="component" value="Unassembled WGS sequence"/>
</dbReference>
<feature type="region of interest" description="Disordered" evidence="2">
    <location>
        <begin position="1152"/>
        <end position="1247"/>
    </location>
</feature>
<evidence type="ECO:0000256" key="1">
    <source>
        <dbReference type="ARBA" id="ARBA00022857"/>
    </source>
</evidence>
<feature type="compositionally biased region" description="Basic and acidic residues" evidence="2">
    <location>
        <begin position="660"/>
        <end position="690"/>
    </location>
</feature>
<protein>
    <recommendedName>
        <fullName evidence="3">DUF8035 domain-containing protein</fullName>
    </recommendedName>
</protein>
<feature type="domain" description="DUF8035" evidence="3">
    <location>
        <begin position="1098"/>
        <end position="1151"/>
    </location>
</feature>
<feature type="compositionally biased region" description="Polar residues" evidence="2">
    <location>
        <begin position="695"/>
        <end position="712"/>
    </location>
</feature>
<dbReference type="PANTHER" id="PTHR42081">
    <property type="entry name" value="ZINC FINGER PROTEIN DHHC DOMAIN CONTAINING PROTEIN"/>
    <property type="match status" value="1"/>
</dbReference>
<evidence type="ECO:0000256" key="2">
    <source>
        <dbReference type="SAM" id="MobiDB-lite"/>
    </source>
</evidence>
<dbReference type="InterPro" id="IPR002347">
    <property type="entry name" value="SDR_fam"/>
</dbReference>
<proteinExistence type="predicted"/>
<feature type="compositionally biased region" description="Basic and acidic residues" evidence="2">
    <location>
        <begin position="1213"/>
        <end position="1227"/>
    </location>
</feature>
<feature type="compositionally biased region" description="Polar residues" evidence="2">
    <location>
        <begin position="381"/>
        <end position="398"/>
    </location>
</feature>
<reference evidence="4 5" key="1">
    <citation type="submission" date="2018-10" db="EMBL/GenBank/DDBJ databases">
        <title>Fifty Aureobasidium pullulans genomes reveal a recombining polyextremotolerant generalist.</title>
        <authorList>
            <person name="Gostincar C."/>
            <person name="Turk M."/>
            <person name="Zajc J."/>
            <person name="Gunde-Cimerman N."/>
        </authorList>
    </citation>
    <scope>NUCLEOTIDE SEQUENCE [LARGE SCALE GENOMIC DNA]</scope>
    <source>
        <strain evidence="4 5">EXF-3844</strain>
    </source>
</reference>
<dbReference type="SUPFAM" id="SSF51735">
    <property type="entry name" value="NAD(P)-binding Rossmann-fold domains"/>
    <property type="match status" value="1"/>
</dbReference>
<feature type="compositionally biased region" description="Basic and acidic residues" evidence="2">
    <location>
        <begin position="822"/>
        <end position="917"/>
    </location>
</feature>
<dbReference type="Pfam" id="PF23441">
    <property type="entry name" value="SDR"/>
    <property type="match status" value="1"/>
</dbReference>
<feature type="compositionally biased region" description="Basic and acidic residues" evidence="2">
    <location>
        <begin position="717"/>
        <end position="784"/>
    </location>
</feature>
<feature type="compositionally biased region" description="Polar residues" evidence="2">
    <location>
        <begin position="424"/>
        <end position="436"/>
    </location>
</feature>
<feature type="region of interest" description="Disordered" evidence="2">
    <location>
        <begin position="379"/>
        <end position="401"/>
    </location>
</feature>
<accession>A0A4S9VMS8</accession>
<feature type="region of interest" description="Disordered" evidence="2">
    <location>
        <begin position="415"/>
        <end position="473"/>
    </location>
</feature>
<feature type="compositionally biased region" description="Basic and acidic residues" evidence="2">
    <location>
        <begin position="946"/>
        <end position="976"/>
    </location>
</feature>
<dbReference type="PRINTS" id="PR00081">
    <property type="entry name" value="GDHRDH"/>
</dbReference>
<feature type="compositionally biased region" description="Basic and acidic residues" evidence="2">
    <location>
        <begin position="989"/>
        <end position="1022"/>
    </location>
</feature>
<evidence type="ECO:0000313" key="5">
    <source>
        <dbReference type="Proteomes" id="UP000310121"/>
    </source>
</evidence>
<dbReference type="PANTHER" id="PTHR42081:SF1">
    <property type="entry name" value="ZINC FINGER PROTEIN DHHC DOMAIN CONTAINING PROTEIN"/>
    <property type="match status" value="1"/>
</dbReference>
<evidence type="ECO:0000259" key="3">
    <source>
        <dbReference type="Pfam" id="PF26118"/>
    </source>
</evidence>
<feature type="region of interest" description="Disordered" evidence="2">
    <location>
        <begin position="512"/>
        <end position="796"/>
    </location>
</feature>
<name>A0A4S9VMS8_AURPU</name>
<dbReference type="Gene3D" id="3.40.50.720">
    <property type="entry name" value="NAD(P)-binding Rossmann-like Domain"/>
    <property type="match status" value="1"/>
</dbReference>
<sequence length="1732" mass="197306">MPDQNKYNSKLKDQRVLIIGGSAGIGYGVAEASLENGAHVVISSSNESRVQEAVAKLQKAYPSAAERVKGYAANMGDQASLESNVEELFKKVGSINHVVFTAGDSLAMMPLEEATMDKTIQAGMVRFFAPLMVAKHAAKVLDKSPASSITLTTGNVSEKPIPNWSVINGFATALQGTTRGLALDLKPIRVNLVSPGAVVTPLWDGIPAEHREQTFKSFESKMATGKMGQVEDVAEAFLYAMKDKNLTGSMISTNGGSMLIPLELSILKQSLTAGTGAARGKNKHWVQTTQGEFVEERAGVFGTFPCTNGSTTPSCFCGTHPSARQHSYPLCCIATSSHRHIILRNGVGVNLTAMSYHRTSSPGSRRLAHPARLSDGYYPASATTTYPPSNTAYASPRSSGERIVPVSTTTFVTRDAYSGRPRRSTLTDPSRPNSIPTATTTNTTVPVHPRSRPAVIQSSHDRTHSPSSPLGYSTRASDYYAIPATSHRDHSHKKLYSIDSGGKSRLVADVDINTSHSSSHRRHSIDRNSDRHGSSHHRSKGYHLSGSSTRKSEADQGFSYTDPAAMYRETEPRWRHRAGSVEATRPRPSSALVEPYPPRSSAREPGPPTSRALDKFNDTAGRAATTREPPRSSNRLSYQEPQYNNDGYISSSSRHSTAVHQDRTRDVYPREVERARPTQRYEDRSVERRGFGIRSGSQDRYNHNMNKGSSESFDAYYSDRDREHPPPRSDPRAYDYPKDSDREREYRPREKDRLRDDGYASERDRHNDRDRRDRDRRERDRDVTPRGSGDSLTNTLLPAAATAAIGGLGAMAAAAYGSDTTVKGRDRDYEDRDRDRDRDRERDREREREQREREQEYERKQRDREKEHREREREKREREKERERDVDKDSEKERERLHDREMRPRDRPRERERDRPRHSSSSDSGQDKHRSSRRHRTLGDDNSPPQEKDTRFVPDERQRIPEPDERQRAPERERVPPVDPPAEIDPDEDYRRRMEQAQRDLGLHDNPDSDRERRARDTEPLHHRPPAPAAAATVDYPESTARENRVRIVEPPSDREDSQPVKGILKRPTQKFPEDPHPVREGVAPLKETTKDGIPAGARWTKIDRHLVNPKALEEAQERFEERLDCVIVLRVLTKDEIQKLADKTLAIREEARSYGEEDHERHERRENRRRERERERRERDEYEDHDSEEEYAPRAPRMLEAPVDGQEPAADFVRDRERRRDRDTALRDPSNNGKYEYPYPPELPGETLVETGPRKTEYPADWNIYFARLGSSGEGFHVRSEHENELKSDERDKWPYRLGPPVASVECSAVIEQWGLQVLEAAGFINCKQALNVDMNPMGGPNYVNRNSKLEEDKRIHPVLWQDMFTELSKGEKPWPAISDDDYKAITPSVLLAGALLDQESTLNFFYAVSTSSCHTKVADPHDKTKTQVHIKIPDKLTEEQQRDTYWKIVDMRKWTRWRVDNMIYKMRAHIYGCTSGHKKDEKASAPSTRQSRIRLSSSRLDLLHAYNRLMLGTSNDYEVFFGNIMKKLGVAEDRQIDFDLESANFRVMFLLARTMFHEFAHAFCMAYVSSSDGIEPWIADNISNEMGYALEKYVLGGCPTPNVVIDHSSMNNEDHAQQKDHAPFGLSFAENWDLWRPESKRELRKSPINQDLTNVVYPLPQRHIHELFGNELWTQKVDRFGSSAVKHPKLQRWKVLQDFQKHWIATAVPRNLLIDTDANPGGHGSAPRSS</sequence>
<feature type="region of interest" description="Disordered" evidence="2">
    <location>
        <begin position="813"/>
        <end position="1097"/>
    </location>
</feature>
<comment type="caution">
    <text evidence="4">The sequence shown here is derived from an EMBL/GenBank/DDBJ whole genome shotgun (WGS) entry which is preliminary data.</text>
</comment>
<dbReference type="InterPro" id="IPR058348">
    <property type="entry name" value="DUF8035"/>
</dbReference>
<keyword evidence="1" id="KW-0521">NADP</keyword>
<evidence type="ECO:0000313" key="4">
    <source>
        <dbReference type="EMBL" id="THZ53524.1"/>
    </source>
</evidence>
<organism evidence="4 5">
    <name type="scientific">Aureobasidium pullulans</name>
    <name type="common">Black yeast</name>
    <name type="synonym">Pullularia pullulans</name>
    <dbReference type="NCBI Taxonomy" id="5580"/>
    <lineage>
        <taxon>Eukaryota</taxon>
        <taxon>Fungi</taxon>
        <taxon>Dikarya</taxon>
        <taxon>Ascomycota</taxon>
        <taxon>Pezizomycotina</taxon>
        <taxon>Dothideomycetes</taxon>
        <taxon>Dothideomycetidae</taxon>
        <taxon>Dothideales</taxon>
        <taxon>Saccotheciaceae</taxon>
        <taxon>Aureobasidium</taxon>
    </lineage>
</organism>
<feature type="compositionally biased region" description="Basic and acidic residues" evidence="2">
    <location>
        <begin position="1152"/>
        <end position="1183"/>
    </location>
</feature>
<dbReference type="InterPro" id="IPR057571">
    <property type="entry name" value="SDR_PhqE-like"/>
</dbReference>
<feature type="compositionally biased region" description="Polar residues" evidence="2">
    <location>
        <begin position="631"/>
        <end position="659"/>
    </location>
</feature>
<feature type="compositionally biased region" description="Basic and acidic residues" evidence="2">
    <location>
        <begin position="1040"/>
        <end position="1059"/>
    </location>
</feature>
<gene>
    <name evidence="4" type="ORF">D6C90_00525</name>
</gene>